<dbReference type="EMBL" id="CP025958">
    <property type="protein sequence ID" value="AWM37361.1"/>
    <property type="molecule type" value="Genomic_DNA"/>
</dbReference>
<reference evidence="1 2" key="1">
    <citation type="submission" date="2018-01" db="EMBL/GenBank/DDBJ databases">
        <title>G. obscuriglobus.</title>
        <authorList>
            <person name="Franke J."/>
            <person name="Blomberg W."/>
            <person name="Selmecki A."/>
        </authorList>
    </citation>
    <scope>NUCLEOTIDE SEQUENCE [LARGE SCALE GENOMIC DNA]</scope>
    <source>
        <strain evidence="1 2">DSM 5831</strain>
    </source>
</reference>
<evidence type="ECO:0000313" key="2">
    <source>
        <dbReference type="Proteomes" id="UP000245802"/>
    </source>
</evidence>
<protein>
    <submittedName>
        <fullName evidence="1">Uncharacterized protein</fullName>
    </submittedName>
</protein>
<proteinExistence type="predicted"/>
<dbReference type="Proteomes" id="UP000245802">
    <property type="component" value="Chromosome"/>
</dbReference>
<name>A0A2Z3GXI6_9BACT</name>
<dbReference type="AlphaFoldDB" id="A0A2Z3GXI6"/>
<accession>A0A2Z3GXI6</accession>
<organism evidence="1 2">
    <name type="scientific">Gemmata obscuriglobus</name>
    <dbReference type="NCBI Taxonomy" id="114"/>
    <lineage>
        <taxon>Bacteria</taxon>
        <taxon>Pseudomonadati</taxon>
        <taxon>Planctomycetota</taxon>
        <taxon>Planctomycetia</taxon>
        <taxon>Gemmatales</taxon>
        <taxon>Gemmataceae</taxon>
        <taxon>Gemmata</taxon>
    </lineage>
</organism>
<dbReference type="KEGG" id="gog:C1280_10305"/>
<sequence>MLESLAKLAGCRRKCLLEVLGKCGIKEVSCHLSYPQLFEFPVLANVRNRHQYDDRTSYDIHPGALPGRT</sequence>
<keyword evidence="2" id="KW-1185">Reference proteome</keyword>
<evidence type="ECO:0000313" key="1">
    <source>
        <dbReference type="EMBL" id="AWM37361.1"/>
    </source>
</evidence>
<gene>
    <name evidence="1" type="ORF">C1280_10305</name>
</gene>